<dbReference type="Proteomes" id="UP000652763">
    <property type="component" value="Unassembled WGS sequence"/>
</dbReference>
<protein>
    <submittedName>
        <fullName evidence="2">Uncharacterized protein</fullName>
    </submittedName>
</protein>
<keyword evidence="1" id="KW-0812">Transmembrane</keyword>
<comment type="caution">
    <text evidence="2">The sequence shown here is derived from an EMBL/GenBank/DDBJ whole genome shotgun (WGS) entry which is preliminary data.</text>
</comment>
<evidence type="ECO:0000313" key="2">
    <source>
        <dbReference type="EMBL" id="MBD8042532.1"/>
    </source>
</evidence>
<name>A0ABR8YE80_9MICC</name>
<keyword evidence="1" id="KW-1133">Transmembrane helix</keyword>
<sequence length="68" mass="7448">MAMNPGPGSSGGGPKIDWKRTLWILAGAFIVSSLLIILFPGLGTLWRLAIMALLFVIVVPMVDKRRRK</sequence>
<evidence type="ECO:0000256" key="1">
    <source>
        <dbReference type="SAM" id="Phobius"/>
    </source>
</evidence>
<gene>
    <name evidence="2" type="ORF">H9638_01780</name>
</gene>
<feature type="transmembrane region" description="Helical" evidence="1">
    <location>
        <begin position="45"/>
        <end position="62"/>
    </location>
</feature>
<feature type="transmembrane region" description="Helical" evidence="1">
    <location>
        <begin position="21"/>
        <end position="39"/>
    </location>
</feature>
<keyword evidence="3" id="KW-1185">Reference proteome</keyword>
<evidence type="ECO:0000313" key="3">
    <source>
        <dbReference type="Proteomes" id="UP000652763"/>
    </source>
</evidence>
<organism evidence="2 3">
    <name type="scientific">Arthrobacter pullicola</name>
    <dbReference type="NCBI Taxonomy" id="2762224"/>
    <lineage>
        <taxon>Bacteria</taxon>
        <taxon>Bacillati</taxon>
        <taxon>Actinomycetota</taxon>
        <taxon>Actinomycetes</taxon>
        <taxon>Micrococcales</taxon>
        <taxon>Micrococcaceae</taxon>
        <taxon>Arthrobacter</taxon>
    </lineage>
</organism>
<dbReference type="RefSeq" id="WP_191745461.1">
    <property type="nucleotide sequence ID" value="NZ_JACSQC010000001.1"/>
</dbReference>
<dbReference type="EMBL" id="JACSQC010000001">
    <property type="protein sequence ID" value="MBD8042532.1"/>
    <property type="molecule type" value="Genomic_DNA"/>
</dbReference>
<proteinExistence type="predicted"/>
<keyword evidence="1" id="KW-0472">Membrane</keyword>
<reference evidence="2 3" key="1">
    <citation type="submission" date="2020-08" db="EMBL/GenBank/DDBJ databases">
        <title>A Genomic Blueprint of the Chicken Gut Microbiome.</title>
        <authorList>
            <person name="Gilroy R."/>
            <person name="Ravi A."/>
            <person name="Getino M."/>
            <person name="Pursley I."/>
            <person name="Horton D.L."/>
            <person name="Alikhan N.-F."/>
            <person name="Baker D."/>
            <person name="Gharbi K."/>
            <person name="Hall N."/>
            <person name="Watson M."/>
            <person name="Adriaenssens E.M."/>
            <person name="Foster-Nyarko E."/>
            <person name="Jarju S."/>
            <person name="Secka A."/>
            <person name="Antonio M."/>
            <person name="Oren A."/>
            <person name="Chaudhuri R."/>
            <person name="La Ragione R.M."/>
            <person name="Hildebrand F."/>
            <person name="Pallen M.J."/>
        </authorList>
    </citation>
    <scope>NUCLEOTIDE SEQUENCE [LARGE SCALE GENOMIC DNA]</scope>
    <source>
        <strain evidence="2 3">Sa2BUA2</strain>
    </source>
</reference>
<accession>A0ABR8YE80</accession>